<protein>
    <submittedName>
        <fullName evidence="2">Uncharacterized protein</fullName>
    </submittedName>
</protein>
<sequence>MEMQVSFDQLMTIVGRKEVELQMMSQRLSYLQKKYDELEKELQESKKLLDRDGLKVVKDK</sequence>
<accession>A0A6M3J920</accession>
<evidence type="ECO:0000256" key="1">
    <source>
        <dbReference type="SAM" id="Coils"/>
    </source>
</evidence>
<evidence type="ECO:0000313" key="3">
    <source>
        <dbReference type="EMBL" id="QJA81453.1"/>
    </source>
</evidence>
<organism evidence="2">
    <name type="scientific">viral metagenome</name>
    <dbReference type="NCBI Taxonomy" id="1070528"/>
    <lineage>
        <taxon>unclassified sequences</taxon>
        <taxon>metagenomes</taxon>
        <taxon>organismal metagenomes</taxon>
    </lineage>
</organism>
<feature type="coiled-coil region" evidence="1">
    <location>
        <begin position="21"/>
        <end position="55"/>
    </location>
</feature>
<name>A0A6M3J920_9ZZZZ</name>
<evidence type="ECO:0000313" key="2">
    <source>
        <dbReference type="EMBL" id="QJA65462.1"/>
    </source>
</evidence>
<dbReference type="EMBL" id="MT141539">
    <property type="protein sequence ID" value="QJA65462.1"/>
    <property type="molecule type" value="Genomic_DNA"/>
</dbReference>
<dbReference type="AlphaFoldDB" id="A0A6M3J920"/>
<keyword evidence="1" id="KW-0175">Coiled coil</keyword>
<proteinExistence type="predicted"/>
<reference evidence="2" key="1">
    <citation type="submission" date="2020-03" db="EMBL/GenBank/DDBJ databases">
        <title>The deep terrestrial virosphere.</title>
        <authorList>
            <person name="Holmfeldt K."/>
            <person name="Nilsson E."/>
            <person name="Simone D."/>
            <person name="Lopez-Fernandez M."/>
            <person name="Wu X."/>
            <person name="de Brujin I."/>
            <person name="Lundin D."/>
            <person name="Andersson A."/>
            <person name="Bertilsson S."/>
            <person name="Dopson M."/>
        </authorList>
    </citation>
    <scope>NUCLEOTIDE SEQUENCE</scope>
    <source>
        <strain evidence="3">MM415A00534</strain>
        <strain evidence="2">MM415B00395</strain>
    </source>
</reference>
<gene>
    <name evidence="3" type="ORF">MM415A00534_0025</name>
    <name evidence="2" type="ORF">MM415B00395_0008</name>
</gene>
<dbReference type="EMBL" id="MT142459">
    <property type="protein sequence ID" value="QJA81453.1"/>
    <property type="molecule type" value="Genomic_DNA"/>
</dbReference>